<keyword evidence="4" id="KW-0732">Signal</keyword>
<dbReference type="InterPro" id="IPR036430">
    <property type="entry name" value="RNase_T2-like_sf"/>
</dbReference>
<dbReference type="PANTHER" id="PTHR11240">
    <property type="entry name" value="RIBONUCLEASE T2"/>
    <property type="match status" value="1"/>
</dbReference>
<accession>A0A7W8II37</accession>
<dbReference type="PROSITE" id="PS00531">
    <property type="entry name" value="RNASE_T2_2"/>
    <property type="match status" value="1"/>
</dbReference>
<dbReference type="Pfam" id="PF00445">
    <property type="entry name" value="Ribonuclease_T2"/>
    <property type="match status" value="1"/>
</dbReference>
<sequence length="234" mass="25269">MKKITLPALLALLLPLAACEPHPQPTPEPAPRPRATALPSQSPDQAAAGQQAFDYYLLNLSWSPEFCHSHPNATECAQRPAFVLHGLWPQNTNGGYPQNCSTDYGPRDPSTYSDIYPDPGLLRHEWRTHGTCSGLSPDAFFTLARTAYQAVTIPPTLAQLDHQISLTPAQLIDLFQTANPTIPAASLAISCGNNYLTAVEVCLDKTAHPTPCGPIRSCRANAVRITPPVKLTAN</sequence>
<dbReference type="InterPro" id="IPR001568">
    <property type="entry name" value="RNase_T2-like"/>
</dbReference>
<evidence type="ECO:0000256" key="4">
    <source>
        <dbReference type="SAM" id="SignalP"/>
    </source>
</evidence>
<feature type="region of interest" description="Disordered" evidence="3">
    <location>
        <begin position="20"/>
        <end position="44"/>
    </location>
</feature>
<dbReference type="Proteomes" id="UP000568106">
    <property type="component" value="Unassembled WGS sequence"/>
</dbReference>
<keyword evidence="6" id="KW-1185">Reference proteome</keyword>
<dbReference type="EC" id="4.6.1.19" evidence="5"/>
<gene>
    <name evidence="5" type="ORF">HDF09_001385</name>
</gene>
<name>A0A7W8II37_9BACT</name>
<dbReference type="PANTHER" id="PTHR11240:SF22">
    <property type="entry name" value="RIBONUCLEASE T2"/>
    <property type="match status" value="1"/>
</dbReference>
<dbReference type="Gene3D" id="3.90.730.10">
    <property type="entry name" value="Ribonuclease T2-like"/>
    <property type="match status" value="1"/>
</dbReference>
<comment type="similarity">
    <text evidence="1 2">Belongs to the RNase T2 family.</text>
</comment>
<dbReference type="GO" id="GO:0006401">
    <property type="term" value="P:RNA catabolic process"/>
    <property type="evidence" value="ECO:0007669"/>
    <property type="project" value="UniProtKB-ARBA"/>
</dbReference>
<dbReference type="GO" id="GO:0033897">
    <property type="term" value="F:ribonuclease T2 activity"/>
    <property type="evidence" value="ECO:0007669"/>
    <property type="project" value="UniProtKB-EC"/>
</dbReference>
<organism evidence="5 6">
    <name type="scientific">Tunturiibacter empetritectus</name>
    <dbReference type="NCBI Taxonomy" id="3069691"/>
    <lineage>
        <taxon>Bacteria</taxon>
        <taxon>Pseudomonadati</taxon>
        <taxon>Acidobacteriota</taxon>
        <taxon>Terriglobia</taxon>
        <taxon>Terriglobales</taxon>
        <taxon>Acidobacteriaceae</taxon>
        <taxon>Tunturiibacter</taxon>
    </lineage>
</organism>
<dbReference type="CDD" id="cd01062">
    <property type="entry name" value="RNase_T2_prok"/>
    <property type="match status" value="1"/>
</dbReference>
<evidence type="ECO:0000313" key="5">
    <source>
        <dbReference type="EMBL" id="MBB5316716.1"/>
    </source>
</evidence>
<protein>
    <submittedName>
        <fullName evidence="5">Ribonuclease T2</fullName>
        <ecNumber evidence="5">4.6.1.19</ecNumber>
    </submittedName>
</protein>
<evidence type="ECO:0000256" key="3">
    <source>
        <dbReference type="SAM" id="MobiDB-lite"/>
    </source>
</evidence>
<feature type="compositionally biased region" description="Pro residues" evidence="3">
    <location>
        <begin position="22"/>
        <end position="32"/>
    </location>
</feature>
<dbReference type="GO" id="GO:0003723">
    <property type="term" value="F:RNA binding"/>
    <property type="evidence" value="ECO:0007669"/>
    <property type="project" value="InterPro"/>
</dbReference>
<feature type="chain" id="PRO_5031322460" evidence="4">
    <location>
        <begin position="24"/>
        <end position="234"/>
    </location>
</feature>
<evidence type="ECO:0000313" key="6">
    <source>
        <dbReference type="Proteomes" id="UP000568106"/>
    </source>
</evidence>
<dbReference type="SUPFAM" id="SSF55895">
    <property type="entry name" value="Ribonuclease Rh-like"/>
    <property type="match status" value="1"/>
</dbReference>
<dbReference type="InterPro" id="IPR039378">
    <property type="entry name" value="RNase_T2_prok"/>
</dbReference>
<dbReference type="PROSITE" id="PS00530">
    <property type="entry name" value="RNASE_T2_1"/>
    <property type="match status" value="1"/>
</dbReference>
<feature type="signal peptide" evidence="4">
    <location>
        <begin position="1"/>
        <end position="23"/>
    </location>
</feature>
<evidence type="ECO:0000256" key="1">
    <source>
        <dbReference type="ARBA" id="ARBA00007469"/>
    </source>
</evidence>
<proteinExistence type="inferred from homology"/>
<dbReference type="AlphaFoldDB" id="A0A7W8II37"/>
<comment type="caution">
    <text evidence="5">The sequence shown here is derived from an EMBL/GenBank/DDBJ whole genome shotgun (WGS) entry which is preliminary data.</text>
</comment>
<keyword evidence="5" id="KW-0456">Lyase</keyword>
<reference evidence="5" key="1">
    <citation type="submission" date="2020-08" db="EMBL/GenBank/DDBJ databases">
        <title>Genomic Encyclopedia of Type Strains, Phase IV (KMG-V): Genome sequencing to study the core and pangenomes of soil and plant-associated prokaryotes.</title>
        <authorList>
            <person name="Whitman W."/>
        </authorList>
    </citation>
    <scope>NUCLEOTIDE SEQUENCE [LARGE SCALE GENOMIC DNA]</scope>
    <source>
        <strain evidence="5">M8UP27</strain>
    </source>
</reference>
<evidence type="ECO:0000256" key="2">
    <source>
        <dbReference type="RuleBase" id="RU004328"/>
    </source>
</evidence>
<dbReference type="EMBL" id="JACHDY010000002">
    <property type="protein sequence ID" value="MBB5316716.1"/>
    <property type="molecule type" value="Genomic_DNA"/>
</dbReference>
<dbReference type="InterPro" id="IPR033130">
    <property type="entry name" value="RNase_T2_His_AS_2"/>
</dbReference>
<dbReference type="InterPro" id="IPR018188">
    <property type="entry name" value="RNase_T2_His_AS_1"/>
</dbReference>